<dbReference type="InterPro" id="IPR036279">
    <property type="entry name" value="5-3_exonuclease_C_sf"/>
</dbReference>
<dbReference type="OrthoDB" id="31113at2759"/>
<dbReference type="InterPro" id="IPR001044">
    <property type="entry name" value="XPG/Rad2_eukaryotes"/>
</dbReference>
<keyword evidence="2" id="KW-0378">Hydrolase</keyword>
<evidence type="ECO:0008006" key="7">
    <source>
        <dbReference type="Google" id="ProtNLM"/>
    </source>
</evidence>
<comment type="caution">
    <text evidence="5">The sequence shown here is derived from an EMBL/GenBank/DDBJ whole genome shotgun (WGS) entry which is preliminary data.</text>
</comment>
<keyword evidence="3" id="KW-0539">Nucleus</keyword>
<dbReference type="PRINTS" id="PR00066">
    <property type="entry name" value="XRODRMPGMNTG"/>
</dbReference>
<feature type="region of interest" description="Disordered" evidence="4">
    <location>
        <begin position="194"/>
        <end position="259"/>
    </location>
</feature>
<accession>A0A1Y3AT80</accession>
<dbReference type="Proteomes" id="UP000194236">
    <property type="component" value="Unassembled WGS sequence"/>
</dbReference>
<dbReference type="InterPro" id="IPR008918">
    <property type="entry name" value="HhH2"/>
</dbReference>
<keyword evidence="6" id="KW-1185">Reference proteome</keyword>
<evidence type="ECO:0000313" key="6">
    <source>
        <dbReference type="Proteomes" id="UP000194236"/>
    </source>
</evidence>
<dbReference type="EMBL" id="MUJZ01059795">
    <property type="protein sequence ID" value="OTF71669.1"/>
    <property type="molecule type" value="Genomic_DNA"/>
</dbReference>
<protein>
    <recommendedName>
        <fullName evidence="7">XPG-I domain-containing protein</fullName>
    </recommendedName>
</protein>
<feature type="compositionally biased region" description="Basic and acidic residues" evidence="4">
    <location>
        <begin position="196"/>
        <end position="205"/>
    </location>
</feature>
<proteinExistence type="predicted"/>
<keyword evidence="2" id="KW-0255">Endonuclease</keyword>
<evidence type="ECO:0000256" key="2">
    <source>
        <dbReference type="ARBA" id="ARBA00022759"/>
    </source>
</evidence>
<evidence type="ECO:0000256" key="3">
    <source>
        <dbReference type="ARBA" id="ARBA00023242"/>
    </source>
</evidence>
<dbReference type="GO" id="GO:0003697">
    <property type="term" value="F:single-stranded DNA binding"/>
    <property type="evidence" value="ECO:0007669"/>
    <property type="project" value="InterPro"/>
</dbReference>
<dbReference type="GO" id="GO:0004520">
    <property type="term" value="F:DNA endonuclease activity"/>
    <property type="evidence" value="ECO:0007669"/>
    <property type="project" value="TreeGrafter"/>
</dbReference>
<reference evidence="5 6" key="1">
    <citation type="submission" date="2017-03" db="EMBL/GenBank/DDBJ databases">
        <title>Genome Survey of Euroglyphus maynei.</title>
        <authorList>
            <person name="Arlian L.G."/>
            <person name="Morgan M.S."/>
            <person name="Rider S.D."/>
        </authorList>
    </citation>
    <scope>NUCLEOTIDE SEQUENCE [LARGE SCALE GENOMIC DNA]</scope>
    <source>
        <strain evidence="5">Arlian Lab</strain>
        <tissue evidence="5">Whole body</tissue>
    </source>
</reference>
<dbReference type="Gene3D" id="1.10.150.20">
    <property type="entry name" value="5' to 3' exonuclease, C-terminal subdomain"/>
    <property type="match status" value="1"/>
</dbReference>
<evidence type="ECO:0000313" key="5">
    <source>
        <dbReference type="EMBL" id="OTF71669.1"/>
    </source>
</evidence>
<gene>
    <name evidence="5" type="ORF">BLA29_007231</name>
</gene>
<sequence length="259" mass="29898">MEDLKKYYGLDRSKFICLGMLCGTDYTLGIDGVGPVTGMEILSQFPGESLEPLEKFSKWYREKINQKNVRPENPIRAKLLRLLIPESFPNRVIFDAYHDANVDDSNEPFSWSMPQLSELRQFATERFGWSEAKTDGFLLPVLKSLNSKETQKKIDFYFKPANNQSSNNNVITEKLKIKRSKRLNEAIRKNIQLSIDMKRQNDKHSKTIQGRQLNRNKKRSKSNKIIDGRKNKISKVNQTSSSSFQDNDTCMLSEESSSD</sequence>
<dbReference type="PANTHER" id="PTHR16171">
    <property type="entry name" value="DNA REPAIR PROTEIN COMPLEMENTING XP-G CELLS-RELATED"/>
    <property type="match status" value="1"/>
</dbReference>
<evidence type="ECO:0000256" key="4">
    <source>
        <dbReference type="SAM" id="MobiDB-lite"/>
    </source>
</evidence>
<dbReference type="PANTHER" id="PTHR16171:SF7">
    <property type="entry name" value="DNA REPAIR PROTEIN RAD2"/>
    <property type="match status" value="1"/>
</dbReference>
<organism evidence="5 6">
    <name type="scientific">Euroglyphus maynei</name>
    <name type="common">Mayne's house dust mite</name>
    <dbReference type="NCBI Taxonomy" id="6958"/>
    <lineage>
        <taxon>Eukaryota</taxon>
        <taxon>Metazoa</taxon>
        <taxon>Ecdysozoa</taxon>
        <taxon>Arthropoda</taxon>
        <taxon>Chelicerata</taxon>
        <taxon>Arachnida</taxon>
        <taxon>Acari</taxon>
        <taxon>Acariformes</taxon>
        <taxon>Sarcoptiformes</taxon>
        <taxon>Astigmata</taxon>
        <taxon>Psoroptidia</taxon>
        <taxon>Analgoidea</taxon>
        <taxon>Pyroglyphidae</taxon>
        <taxon>Pyroglyphinae</taxon>
        <taxon>Euroglyphus</taxon>
    </lineage>
</organism>
<dbReference type="SUPFAM" id="SSF47807">
    <property type="entry name" value="5' to 3' exonuclease, C-terminal subdomain"/>
    <property type="match status" value="1"/>
</dbReference>
<feature type="compositionally biased region" description="Polar residues" evidence="4">
    <location>
        <begin position="234"/>
        <end position="250"/>
    </location>
</feature>
<dbReference type="GO" id="GO:0005634">
    <property type="term" value="C:nucleus"/>
    <property type="evidence" value="ECO:0007669"/>
    <property type="project" value="UniProtKB-SubCell"/>
</dbReference>
<dbReference type="GO" id="GO:0006289">
    <property type="term" value="P:nucleotide-excision repair"/>
    <property type="evidence" value="ECO:0007669"/>
    <property type="project" value="InterPro"/>
</dbReference>
<evidence type="ECO:0000256" key="1">
    <source>
        <dbReference type="ARBA" id="ARBA00004123"/>
    </source>
</evidence>
<dbReference type="SMART" id="SM00279">
    <property type="entry name" value="HhH2"/>
    <property type="match status" value="1"/>
</dbReference>
<comment type="subcellular location">
    <subcellularLocation>
        <location evidence="1">Nucleus</location>
    </subcellularLocation>
</comment>
<dbReference type="AlphaFoldDB" id="A0A1Y3AT80"/>
<keyword evidence="2" id="KW-0540">Nuclease</keyword>
<name>A0A1Y3AT80_EURMA</name>